<keyword evidence="1" id="KW-0812">Transmembrane</keyword>
<keyword evidence="1" id="KW-1133">Transmembrane helix</keyword>
<sequence>MSLADRHVTALMRQLASQDVVELVHPFAEWETLGALAYIAECYGFRYADVRHLGKQKTVHVTMVRDADPRAVQRAAANAAAFPQAGAGGPVPGMYQGSLTPVPEAQPDVDLITTLIRYDALGAAANRKQLLTMAWGIPLVLVLLAALTGKFAVLLTLAALVPAFLLITLRVNEARRAKLAERLTAAGCTQVRDGQGRERYVRA</sequence>
<name>A0ABY7KKG0_9ACTN</name>
<feature type="transmembrane region" description="Helical" evidence="1">
    <location>
        <begin position="130"/>
        <end position="147"/>
    </location>
</feature>
<dbReference type="Proteomes" id="UP001164439">
    <property type="component" value="Chromosome"/>
</dbReference>
<gene>
    <name evidence="2" type="ORF">STRCI_004938</name>
</gene>
<evidence type="ECO:0000256" key="1">
    <source>
        <dbReference type="SAM" id="Phobius"/>
    </source>
</evidence>
<evidence type="ECO:0000313" key="3">
    <source>
        <dbReference type="Proteomes" id="UP001164439"/>
    </source>
</evidence>
<dbReference type="EMBL" id="CP114413">
    <property type="protein sequence ID" value="WAZ23587.1"/>
    <property type="molecule type" value="Genomic_DNA"/>
</dbReference>
<keyword evidence="1" id="KW-0472">Membrane</keyword>
<dbReference type="RefSeq" id="WP_269661133.1">
    <property type="nucleotide sequence ID" value="NZ_CP114413.1"/>
</dbReference>
<organism evidence="2 3">
    <name type="scientific">Streptomyces cinnabarinus</name>
    <dbReference type="NCBI Taxonomy" id="67287"/>
    <lineage>
        <taxon>Bacteria</taxon>
        <taxon>Bacillati</taxon>
        <taxon>Actinomycetota</taxon>
        <taxon>Actinomycetes</taxon>
        <taxon>Kitasatosporales</taxon>
        <taxon>Streptomycetaceae</taxon>
        <taxon>Streptomyces</taxon>
    </lineage>
</organism>
<reference evidence="2" key="1">
    <citation type="submission" date="2022-12" db="EMBL/GenBank/DDBJ databases">
        <authorList>
            <person name="Ruckert C."/>
            <person name="Busche T."/>
            <person name="Kalinowski J."/>
            <person name="Wittmann C."/>
        </authorList>
    </citation>
    <scope>NUCLEOTIDE SEQUENCE</scope>
    <source>
        <strain evidence="2">DSM 40467</strain>
    </source>
</reference>
<protein>
    <submittedName>
        <fullName evidence="2">Uncharacterized protein</fullName>
    </submittedName>
</protein>
<evidence type="ECO:0000313" key="2">
    <source>
        <dbReference type="EMBL" id="WAZ23587.1"/>
    </source>
</evidence>
<keyword evidence="3" id="KW-1185">Reference proteome</keyword>
<proteinExistence type="predicted"/>
<feature type="transmembrane region" description="Helical" evidence="1">
    <location>
        <begin position="153"/>
        <end position="172"/>
    </location>
</feature>
<accession>A0ABY7KKG0</accession>